<evidence type="ECO:0000256" key="6">
    <source>
        <dbReference type="ARBA" id="ARBA00038076"/>
    </source>
</evidence>
<feature type="transmembrane region" description="Helical" evidence="7">
    <location>
        <begin position="30"/>
        <end position="50"/>
    </location>
</feature>
<evidence type="ECO:0000256" key="4">
    <source>
        <dbReference type="ARBA" id="ARBA00022989"/>
    </source>
</evidence>
<feature type="domain" description="ABC3 transporter permease C-terminal" evidence="8">
    <location>
        <begin position="848"/>
        <end position="956"/>
    </location>
</feature>
<gene>
    <name evidence="9" type="ORF">GT565_07235</name>
</gene>
<reference evidence="9 10" key="1">
    <citation type="journal article" date="2019" name="Nat. Med.">
        <title>A library of human gut bacterial isolates paired with longitudinal multiomics data enables mechanistic microbiome research.</title>
        <authorList>
            <person name="Poyet M."/>
            <person name="Groussin M."/>
            <person name="Gibbons S.M."/>
            <person name="Avila-Pacheco J."/>
            <person name="Jiang X."/>
            <person name="Kearney S.M."/>
            <person name="Perrotta A.R."/>
            <person name="Berdy B."/>
            <person name="Zhao S."/>
            <person name="Lieberman T.D."/>
            <person name="Swanson P.K."/>
            <person name="Smith M."/>
            <person name="Roesemann S."/>
            <person name="Alexander J.E."/>
            <person name="Rich S.A."/>
            <person name="Livny J."/>
            <person name="Vlamakis H."/>
            <person name="Clish C."/>
            <person name="Bullock K."/>
            <person name="Deik A."/>
            <person name="Scott J."/>
            <person name="Pierce K.A."/>
            <person name="Xavier R.J."/>
            <person name="Alm E.J."/>
        </authorList>
    </citation>
    <scope>NUCLEOTIDE SEQUENCE [LARGE SCALE GENOMIC DNA]</scope>
    <source>
        <strain evidence="9 10">BIOML-A7</strain>
    </source>
</reference>
<sequence length="964" mass="109457">MNGFTPNDNTNVIRLLSEAIRKCNKGRNRILMGAVVLCILTLTFVFGTAYGKINAEYTKNIRMDGTTASTYIEEGTKQQYEKVRSLGYVKETGRRMKMGEAAESGKKESICSIQVLDQTAWEKMMKPAYTGIHGTYPEKQQEIMLPIKTLKKLGIDNPKRGMKIALDVSISFFQTEKEEFELSGWYSAYTEGNGSSKAIGYVSEKKLKEWGYDIKEGSDILICPPNDMDWKDTEEKLYEDVPMKDNSQQIIATDTAKNRAVKEMTGSYGMAAVEAVVIICGMFLLVYNVMQISMAGDIRQMALLHTIGTTKKQIRKIYIRQIMRTIVPGGIAGIGLSVVLLRYLIPELLGRQYLNGYGGAEELRIFRVEILLLAVAFTLLVILGASEQVIWQTVNRTCIEGIHYTKQTGRKKRQHGKVDHGKVSRGQVVLNRPGIREKFSGADYVWKGAALNKKKRSETQELCFMAWKNVTRYRQRFVSTVISLFLGIEMFLIVMVITDGSDYANIINQRPDFLIAGEFSESAQKEGSGTEYQTQSPDQDPLKSKGDNFELLYDNDYDEFSPISEKVRKRLWNLDGVKKKESYITEGAYMLSTISRDGIRPLEKDTYLGKNIEYAEEISTDYESGAKMIEGLDADTVQIVSENEIKALKTYVEKNKLKADMDSLENGTGVMIIHDHKLSQKQEKQAEKAVGETVCLSPLKNKEACIRWNSMTAKERDQEDERIKAETPSTKYTLSGYLDNQADGFPKIHQTWHGAEGDIYYLVSEKGFNRLSTKRKTFCMELNVEKKKEKQVMHEIQKILSEENQRRKSNTQTGPDGEGEAGIFYIARADLMQKNADYIRGNRIMFGSISMILLCVGLVNYFNIVFTGIVDRKKELEIMRKIGMMRKQERKLFLLEGSYYVLFIAGLVMSVGSIVLKGIEVYMRKQLSYFTFHYPVGLIIGSIIILEILCFVICNLLVLKKDKK</sequence>
<dbReference type="PANTHER" id="PTHR30572">
    <property type="entry name" value="MEMBRANE COMPONENT OF TRANSPORTER-RELATED"/>
    <property type="match status" value="1"/>
</dbReference>
<dbReference type="EMBL" id="WWSB01000007">
    <property type="protein sequence ID" value="MZK17907.1"/>
    <property type="molecule type" value="Genomic_DNA"/>
</dbReference>
<feature type="transmembrane region" description="Helical" evidence="7">
    <location>
        <begin position="892"/>
        <end position="916"/>
    </location>
</feature>
<keyword evidence="2" id="KW-1003">Cell membrane</keyword>
<evidence type="ECO:0000256" key="1">
    <source>
        <dbReference type="ARBA" id="ARBA00004651"/>
    </source>
</evidence>
<feature type="transmembrane region" description="Helical" evidence="7">
    <location>
        <begin position="936"/>
        <end position="959"/>
    </location>
</feature>
<evidence type="ECO:0000256" key="7">
    <source>
        <dbReference type="SAM" id="Phobius"/>
    </source>
</evidence>
<feature type="transmembrane region" description="Helical" evidence="7">
    <location>
        <begin position="365"/>
        <end position="386"/>
    </location>
</feature>
<feature type="transmembrane region" description="Helical" evidence="7">
    <location>
        <begin position="268"/>
        <end position="290"/>
    </location>
</feature>
<dbReference type="InterPro" id="IPR050250">
    <property type="entry name" value="Macrolide_Exporter_MacB"/>
</dbReference>
<evidence type="ECO:0000259" key="8">
    <source>
        <dbReference type="Pfam" id="PF02687"/>
    </source>
</evidence>
<dbReference type="Pfam" id="PF02687">
    <property type="entry name" value="FtsX"/>
    <property type="match status" value="2"/>
</dbReference>
<dbReference type="RefSeq" id="WP_161159125.1">
    <property type="nucleotide sequence ID" value="NZ_WWSB01000007.1"/>
</dbReference>
<dbReference type="GO" id="GO:0005886">
    <property type="term" value="C:plasma membrane"/>
    <property type="evidence" value="ECO:0007669"/>
    <property type="project" value="UniProtKB-SubCell"/>
</dbReference>
<protein>
    <submittedName>
        <fullName evidence="9">FtsX-like permease family protein</fullName>
    </submittedName>
</protein>
<evidence type="ECO:0000313" key="9">
    <source>
        <dbReference type="EMBL" id="MZK17907.1"/>
    </source>
</evidence>
<evidence type="ECO:0000256" key="5">
    <source>
        <dbReference type="ARBA" id="ARBA00023136"/>
    </source>
</evidence>
<evidence type="ECO:0000256" key="2">
    <source>
        <dbReference type="ARBA" id="ARBA00022475"/>
    </source>
</evidence>
<dbReference type="Proteomes" id="UP000446719">
    <property type="component" value="Unassembled WGS sequence"/>
</dbReference>
<comment type="similarity">
    <text evidence="6">Belongs to the ABC-4 integral membrane protein family.</text>
</comment>
<name>A0A845KLX5_9FIRM</name>
<proteinExistence type="inferred from homology"/>
<dbReference type="GO" id="GO:0022857">
    <property type="term" value="F:transmembrane transporter activity"/>
    <property type="evidence" value="ECO:0007669"/>
    <property type="project" value="TreeGrafter"/>
</dbReference>
<comment type="subcellular location">
    <subcellularLocation>
        <location evidence="1">Cell membrane</location>
        <topology evidence="1">Multi-pass membrane protein</topology>
    </subcellularLocation>
</comment>
<comment type="caution">
    <text evidence="9">The sequence shown here is derived from an EMBL/GenBank/DDBJ whole genome shotgun (WGS) entry which is preliminary data.</text>
</comment>
<dbReference type="InterPro" id="IPR003838">
    <property type="entry name" value="ABC3_permease_C"/>
</dbReference>
<feature type="transmembrane region" description="Helical" evidence="7">
    <location>
        <begin position="322"/>
        <end position="345"/>
    </location>
</feature>
<organism evidence="9 10">
    <name type="scientific">Dorea longicatena</name>
    <dbReference type="NCBI Taxonomy" id="88431"/>
    <lineage>
        <taxon>Bacteria</taxon>
        <taxon>Bacillati</taxon>
        <taxon>Bacillota</taxon>
        <taxon>Clostridia</taxon>
        <taxon>Lachnospirales</taxon>
        <taxon>Lachnospiraceae</taxon>
        <taxon>Dorea</taxon>
    </lineage>
</organism>
<dbReference type="PANTHER" id="PTHR30572:SF4">
    <property type="entry name" value="ABC TRANSPORTER PERMEASE YTRF"/>
    <property type="match status" value="1"/>
</dbReference>
<feature type="domain" description="ABC3 transporter permease C-terminal" evidence="8">
    <location>
        <begin position="275"/>
        <end position="384"/>
    </location>
</feature>
<feature type="transmembrane region" description="Helical" evidence="7">
    <location>
        <begin position="844"/>
        <end position="871"/>
    </location>
</feature>
<feature type="transmembrane region" description="Helical" evidence="7">
    <location>
        <begin position="477"/>
        <end position="497"/>
    </location>
</feature>
<evidence type="ECO:0000256" key="3">
    <source>
        <dbReference type="ARBA" id="ARBA00022692"/>
    </source>
</evidence>
<keyword evidence="4 7" id="KW-1133">Transmembrane helix</keyword>
<dbReference type="AlphaFoldDB" id="A0A845KLX5"/>
<keyword evidence="3 7" id="KW-0812">Transmembrane</keyword>
<accession>A0A845KLX5</accession>
<evidence type="ECO:0000313" key="10">
    <source>
        <dbReference type="Proteomes" id="UP000446719"/>
    </source>
</evidence>
<keyword evidence="5 7" id="KW-0472">Membrane</keyword>